<evidence type="ECO:0000313" key="4">
    <source>
        <dbReference type="Proteomes" id="UP001501447"/>
    </source>
</evidence>
<evidence type="ECO:0000313" key="3">
    <source>
        <dbReference type="EMBL" id="GAA2628624.1"/>
    </source>
</evidence>
<accession>A0ABN3QK59</accession>
<protein>
    <submittedName>
        <fullName evidence="3">Uncharacterized protein</fullName>
    </submittedName>
</protein>
<proteinExistence type="predicted"/>
<feature type="signal peptide" evidence="2">
    <location>
        <begin position="1"/>
        <end position="37"/>
    </location>
</feature>
<reference evidence="3 4" key="1">
    <citation type="journal article" date="2019" name="Int. J. Syst. Evol. Microbiol.">
        <title>The Global Catalogue of Microorganisms (GCM) 10K type strain sequencing project: providing services to taxonomists for standard genome sequencing and annotation.</title>
        <authorList>
            <consortium name="The Broad Institute Genomics Platform"/>
            <consortium name="The Broad Institute Genome Sequencing Center for Infectious Disease"/>
            <person name="Wu L."/>
            <person name="Ma J."/>
        </authorList>
    </citation>
    <scope>NUCLEOTIDE SEQUENCE [LARGE SCALE GENOMIC DNA]</scope>
    <source>
        <strain evidence="3 4">JCM 16373</strain>
    </source>
</reference>
<dbReference type="EMBL" id="BAAARJ010000017">
    <property type="protein sequence ID" value="GAA2628624.1"/>
    <property type="molecule type" value="Genomic_DNA"/>
</dbReference>
<evidence type="ECO:0000256" key="2">
    <source>
        <dbReference type="SAM" id="SignalP"/>
    </source>
</evidence>
<comment type="caution">
    <text evidence="3">The sequence shown here is derived from an EMBL/GenBank/DDBJ whole genome shotgun (WGS) entry which is preliminary data.</text>
</comment>
<gene>
    <name evidence="3" type="ORF">GCM10009863_49780</name>
</gene>
<feature type="region of interest" description="Disordered" evidence="1">
    <location>
        <begin position="36"/>
        <end position="75"/>
    </location>
</feature>
<keyword evidence="4" id="KW-1185">Reference proteome</keyword>
<organism evidence="3 4">
    <name type="scientific">Streptomyces axinellae</name>
    <dbReference type="NCBI Taxonomy" id="552788"/>
    <lineage>
        <taxon>Bacteria</taxon>
        <taxon>Bacillati</taxon>
        <taxon>Actinomycetota</taxon>
        <taxon>Actinomycetes</taxon>
        <taxon>Kitasatosporales</taxon>
        <taxon>Streptomycetaceae</taxon>
        <taxon>Streptomyces</taxon>
    </lineage>
</organism>
<dbReference type="RefSeq" id="WP_344568654.1">
    <property type="nucleotide sequence ID" value="NZ_BAAARJ010000017.1"/>
</dbReference>
<keyword evidence="2" id="KW-0732">Signal</keyword>
<dbReference type="Proteomes" id="UP001501447">
    <property type="component" value="Unassembled WGS sequence"/>
</dbReference>
<sequence length="75" mass="7458">MSGAGLSKLSAHRRPLATAAAAGGVLCALWFVPTANATADRPDGPAPRQGAVTQQDQQHGGNEESGHNGGAPNGE</sequence>
<feature type="chain" id="PRO_5045469145" evidence="2">
    <location>
        <begin position="38"/>
        <end position="75"/>
    </location>
</feature>
<name>A0ABN3QK59_9ACTN</name>
<evidence type="ECO:0000256" key="1">
    <source>
        <dbReference type="SAM" id="MobiDB-lite"/>
    </source>
</evidence>